<name>A0A2V1GZ20_9GAMM</name>
<keyword evidence="1" id="KW-0812">Transmembrane</keyword>
<proteinExistence type="predicted"/>
<comment type="caution">
    <text evidence="2">The sequence shown here is derived from an EMBL/GenBank/DDBJ whole genome shotgun (WGS) entry which is preliminary data.</text>
</comment>
<reference evidence="2 3" key="1">
    <citation type="submission" date="2018-04" db="EMBL/GenBank/DDBJ databases">
        <title>Thalassorhabdus spongiae gen. nov., sp. nov., isolated from a marine sponge in South-West Iceland.</title>
        <authorList>
            <person name="Knobloch S."/>
            <person name="Daussin A."/>
            <person name="Johannsson R."/>
            <person name="Marteinsson V.T."/>
        </authorList>
    </citation>
    <scope>NUCLEOTIDE SEQUENCE [LARGE SCALE GENOMIC DNA]</scope>
    <source>
        <strain evidence="2 3">Hp12</strain>
    </source>
</reference>
<dbReference type="EMBL" id="QDDL01000005">
    <property type="protein sequence ID" value="PVZ68235.1"/>
    <property type="molecule type" value="Genomic_DNA"/>
</dbReference>
<gene>
    <name evidence="2" type="ORF">DC094_13130</name>
</gene>
<feature type="transmembrane region" description="Helical" evidence="1">
    <location>
        <begin position="12"/>
        <end position="30"/>
    </location>
</feature>
<dbReference type="Proteomes" id="UP000244906">
    <property type="component" value="Unassembled WGS sequence"/>
</dbReference>
<protein>
    <submittedName>
        <fullName evidence="2">Uncharacterized protein</fullName>
    </submittedName>
</protein>
<evidence type="ECO:0000256" key="1">
    <source>
        <dbReference type="SAM" id="Phobius"/>
    </source>
</evidence>
<accession>A0A2V1GZ20</accession>
<keyword evidence="3" id="KW-1185">Reference proteome</keyword>
<sequence>MGVINKFKKLANYAFLVGLFFVGYELWEIYQQRNINQEAVTVEIGELANTGNQLRYATVNGGTVDLANVYEYTIQSRKKKRQLGKTFYTPVIISSTGKVAYILDSEQAPSITDLIGTASYTGLLRDGSEVPSSLREKFDAAYPNSNYQLLDSSYEPKTLKEKMFDLKDAIALMLGGLIIRLLLNLFNKPDVTKKDPQTEQKNKQAA</sequence>
<organism evidence="2 3">
    <name type="scientific">Pelagibaculum spongiae</name>
    <dbReference type="NCBI Taxonomy" id="2080658"/>
    <lineage>
        <taxon>Bacteria</taxon>
        <taxon>Pseudomonadati</taxon>
        <taxon>Pseudomonadota</taxon>
        <taxon>Gammaproteobacteria</taxon>
        <taxon>Oceanospirillales</taxon>
        <taxon>Pelagibaculum</taxon>
    </lineage>
</organism>
<keyword evidence="1" id="KW-0472">Membrane</keyword>
<evidence type="ECO:0000313" key="2">
    <source>
        <dbReference type="EMBL" id="PVZ68235.1"/>
    </source>
</evidence>
<evidence type="ECO:0000313" key="3">
    <source>
        <dbReference type="Proteomes" id="UP000244906"/>
    </source>
</evidence>
<dbReference type="AlphaFoldDB" id="A0A2V1GZ20"/>
<keyword evidence="1" id="KW-1133">Transmembrane helix</keyword>